<keyword evidence="3 4" id="KW-0408">Iron</keyword>
<dbReference type="AlphaFoldDB" id="A0A2T3JJR3"/>
<dbReference type="GO" id="GO:0046872">
    <property type="term" value="F:metal ion binding"/>
    <property type="evidence" value="ECO:0007669"/>
    <property type="project" value="UniProtKB-KW"/>
</dbReference>
<reference evidence="7 8" key="1">
    <citation type="submission" date="2018-01" db="EMBL/GenBank/DDBJ databases">
        <title>Whole genome sequencing of Histamine producing bacteria.</title>
        <authorList>
            <person name="Butler K."/>
        </authorList>
    </citation>
    <scope>NUCLEOTIDE SEQUENCE [LARGE SCALE GENOMIC DNA]</scope>
    <source>
        <strain evidence="7 8">JCM 12947</strain>
    </source>
</reference>
<feature type="transmembrane region" description="Helical" evidence="5">
    <location>
        <begin position="6"/>
        <end position="27"/>
    </location>
</feature>
<evidence type="ECO:0000256" key="5">
    <source>
        <dbReference type="SAM" id="Phobius"/>
    </source>
</evidence>
<dbReference type="SUPFAM" id="SSF46626">
    <property type="entry name" value="Cytochrome c"/>
    <property type="match status" value="2"/>
</dbReference>
<dbReference type="Proteomes" id="UP000240987">
    <property type="component" value="Unassembled WGS sequence"/>
</dbReference>
<dbReference type="Pfam" id="PF13442">
    <property type="entry name" value="Cytochrome_CBB3"/>
    <property type="match status" value="2"/>
</dbReference>
<dbReference type="InterPro" id="IPR051459">
    <property type="entry name" value="Cytochrome_c-type_DH"/>
</dbReference>
<dbReference type="EMBL" id="PYMJ01000007">
    <property type="protein sequence ID" value="PSU49241.1"/>
    <property type="molecule type" value="Genomic_DNA"/>
</dbReference>
<evidence type="ECO:0000256" key="1">
    <source>
        <dbReference type="ARBA" id="ARBA00022617"/>
    </source>
</evidence>
<comment type="caution">
    <text evidence="7">The sequence shown here is derived from an EMBL/GenBank/DDBJ whole genome shotgun (WGS) entry which is preliminary data.</text>
</comment>
<feature type="domain" description="Cytochrome c" evidence="6">
    <location>
        <begin position="127"/>
        <end position="215"/>
    </location>
</feature>
<keyword evidence="5" id="KW-0472">Membrane</keyword>
<dbReference type="InterPro" id="IPR036909">
    <property type="entry name" value="Cyt_c-like_dom_sf"/>
</dbReference>
<dbReference type="OrthoDB" id="9779283at2"/>
<evidence type="ECO:0000256" key="4">
    <source>
        <dbReference type="PROSITE-ProRule" id="PRU00433"/>
    </source>
</evidence>
<dbReference type="PROSITE" id="PS51007">
    <property type="entry name" value="CYTC"/>
    <property type="match status" value="2"/>
</dbReference>
<evidence type="ECO:0000313" key="7">
    <source>
        <dbReference type="EMBL" id="PSU49241.1"/>
    </source>
</evidence>
<proteinExistence type="predicted"/>
<keyword evidence="8" id="KW-1185">Reference proteome</keyword>
<dbReference type="GO" id="GO:0020037">
    <property type="term" value="F:heme binding"/>
    <property type="evidence" value="ECO:0007669"/>
    <property type="project" value="InterPro"/>
</dbReference>
<dbReference type="GO" id="GO:0009055">
    <property type="term" value="F:electron transfer activity"/>
    <property type="evidence" value="ECO:0007669"/>
    <property type="project" value="InterPro"/>
</dbReference>
<dbReference type="RefSeq" id="WP_107242512.1">
    <property type="nucleotide sequence ID" value="NZ_PYMJ01000007.1"/>
</dbReference>
<protein>
    <submittedName>
        <fullName evidence="7">Cytochrome C oxidase Cbb3</fullName>
    </submittedName>
</protein>
<evidence type="ECO:0000259" key="6">
    <source>
        <dbReference type="PROSITE" id="PS51007"/>
    </source>
</evidence>
<evidence type="ECO:0000256" key="2">
    <source>
        <dbReference type="ARBA" id="ARBA00022723"/>
    </source>
</evidence>
<keyword evidence="2 4" id="KW-0479">Metal-binding</keyword>
<name>A0A2T3JJR3_9GAMM</name>
<keyword evidence="5" id="KW-1133">Transmembrane helix</keyword>
<keyword evidence="5" id="KW-0812">Transmembrane</keyword>
<gene>
    <name evidence="7" type="ORF">C9J12_09680</name>
</gene>
<keyword evidence="1 4" id="KW-0349">Heme</keyword>
<dbReference type="PANTHER" id="PTHR35008:SF8">
    <property type="entry name" value="ALCOHOL DEHYDROGENASE CYTOCHROME C SUBUNIT"/>
    <property type="match status" value="1"/>
</dbReference>
<evidence type="ECO:0000256" key="3">
    <source>
        <dbReference type="ARBA" id="ARBA00023004"/>
    </source>
</evidence>
<dbReference type="PANTHER" id="PTHR35008">
    <property type="entry name" value="BLL4482 PROTEIN-RELATED"/>
    <property type="match status" value="1"/>
</dbReference>
<accession>A0A2T3JJR3</accession>
<sequence length="216" mass="23503">MNRENTFFISLMAFCVNLLFGSFTFAANSEKIKEGETLYNQNCVFCHQPDAIGKPGFAPSLSNPELLSISSDKYLMSTIRDGRKGTAMAPYAHLNRDGISAIVTYLRSHETLPNRSAAVEAQRAAQGDPRKGELWFRDICATCHGIKGDGYLAGGSGSAIGKIGFLSKASDGFIRETIKNGRSNTRMLPFSGPDGLADLSETEIEDIISYMRTLGK</sequence>
<feature type="domain" description="Cytochrome c" evidence="6">
    <location>
        <begin position="30"/>
        <end position="110"/>
    </location>
</feature>
<dbReference type="Gene3D" id="1.10.760.10">
    <property type="entry name" value="Cytochrome c-like domain"/>
    <property type="match status" value="2"/>
</dbReference>
<organism evidence="7 8">
    <name type="scientific">Photobacterium frigidiphilum</name>
    <dbReference type="NCBI Taxonomy" id="264736"/>
    <lineage>
        <taxon>Bacteria</taxon>
        <taxon>Pseudomonadati</taxon>
        <taxon>Pseudomonadota</taxon>
        <taxon>Gammaproteobacteria</taxon>
        <taxon>Vibrionales</taxon>
        <taxon>Vibrionaceae</taxon>
        <taxon>Photobacterium</taxon>
    </lineage>
</organism>
<evidence type="ECO:0000313" key="8">
    <source>
        <dbReference type="Proteomes" id="UP000240987"/>
    </source>
</evidence>
<dbReference type="InterPro" id="IPR009056">
    <property type="entry name" value="Cyt_c-like_dom"/>
</dbReference>